<gene>
    <name evidence="7" type="ORF">IAB00_06250</name>
</gene>
<evidence type="ECO:0000256" key="3">
    <source>
        <dbReference type="ARBA" id="ARBA00023239"/>
    </source>
</evidence>
<evidence type="ECO:0000256" key="4">
    <source>
        <dbReference type="ARBA" id="ARBA00050624"/>
    </source>
</evidence>
<comment type="similarity">
    <text evidence="2 6">Belongs to the enoyl-CoA hydratase/isomerase family.</text>
</comment>
<evidence type="ECO:0000256" key="2">
    <source>
        <dbReference type="ARBA" id="ARBA00005254"/>
    </source>
</evidence>
<dbReference type="AlphaFoldDB" id="A0A9D1HLA6"/>
<dbReference type="PANTHER" id="PTHR11941">
    <property type="entry name" value="ENOYL-COA HYDRATASE-RELATED"/>
    <property type="match status" value="1"/>
</dbReference>
<dbReference type="InterPro" id="IPR029045">
    <property type="entry name" value="ClpP/crotonase-like_dom_sf"/>
</dbReference>
<dbReference type="GO" id="GO:0006635">
    <property type="term" value="P:fatty acid beta-oxidation"/>
    <property type="evidence" value="ECO:0007669"/>
    <property type="project" value="TreeGrafter"/>
</dbReference>
<dbReference type="PROSITE" id="PS00166">
    <property type="entry name" value="ENOYL_COA_HYDRATASE"/>
    <property type="match status" value="1"/>
</dbReference>
<dbReference type="Pfam" id="PF00378">
    <property type="entry name" value="ECH_1"/>
    <property type="match status" value="1"/>
</dbReference>
<evidence type="ECO:0000256" key="6">
    <source>
        <dbReference type="RuleBase" id="RU003707"/>
    </source>
</evidence>
<evidence type="ECO:0000313" key="7">
    <source>
        <dbReference type="EMBL" id="HIU10820.1"/>
    </source>
</evidence>
<dbReference type="SUPFAM" id="SSF52096">
    <property type="entry name" value="ClpP/crotonase"/>
    <property type="match status" value="1"/>
</dbReference>
<sequence length="257" mass="26801">MLVLTEKKHGVGWLTLNRPEALNSLTAELAADIVASVDALAADPEVRVLVVSGAGRAFCAGGDLSSLKALTDEKAAADFVKGCGKTSAAFYNCPKPVIAMVNGVAAGAGFNLALACDMVFAASGVKFIQSFSNIGLAPDCGGHYLLPRAVGCWRARQLMFEASPITAEQGKEAGFVNAVYPAEELADKTAEYAENLAKRAPLALAGCKRLLNEGENYSLAEMLAAEAELQGKLVVSADCKEGLAAFAEKRPAKFQGK</sequence>
<keyword evidence="3" id="KW-0456">Lyase</keyword>
<dbReference type="InterPro" id="IPR018376">
    <property type="entry name" value="Enoyl-CoA_hyd/isom_CS"/>
</dbReference>
<dbReference type="EC" id="4.2.1.150" evidence="5"/>
<dbReference type="GO" id="GO:0018812">
    <property type="term" value="F:3-hydroxyacyl-CoA dehydratase activity"/>
    <property type="evidence" value="ECO:0007669"/>
    <property type="project" value="UniProtKB-EC"/>
</dbReference>
<evidence type="ECO:0000256" key="5">
    <source>
        <dbReference type="ARBA" id="ARBA00067035"/>
    </source>
</evidence>
<name>A0A9D1HLA6_9FIRM</name>
<protein>
    <recommendedName>
        <fullName evidence="5">short-chain-enoyl-CoA hydratase</fullName>
        <ecNumber evidence="5">4.2.1.150</ecNumber>
    </recommendedName>
</protein>
<comment type="pathway">
    <text evidence="1">Lipid metabolism; butanoate metabolism.</text>
</comment>
<reference evidence="7" key="2">
    <citation type="journal article" date="2021" name="PeerJ">
        <title>Extensive microbial diversity within the chicken gut microbiome revealed by metagenomics and culture.</title>
        <authorList>
            <person name="Gilroy R."/>
            <person name="Ravi A."/>
            <person name="Getino M."/>
            <person name="Pursley I."/>
            <person name="Horton D.L."/>
            <person name="Alikhan N.F."/>
            <person name="Baker D."/>
            <person name="Gharbi K."/>
            <person name="Hall N."/>
            <person name="Watson M."/>
            <person name="Adriaenssens E.M."/>
            <person name="Foster-Nyarko E."/>
            <person name="Jarju S."/>
            <person name="Secka A."/>
            <person name="Antonio M."/>
            <person name="Oren A."/>
            <person name="Chaudhuri R.R."/>
            <person name="La Ragione R."/>
            <person name="Hildebrand F."/>
            <person name="Pallen M.J."/>
        </authorList>
    </citation>
    <scope>NUCLEOTIDE SEQUENCE</scope>
    <source>
        <strain evidence="7">2830</strain>
    </source>
</reference>
<evidence type="ECO:0000313" key="8">
    <source>
        <dbReference type="Proteomes" id="UP000824124"/>
    </source>
</evidence>
<proteinExistence type="inferred from homology"/>
<dbReference type="InterPro" id="IPR014748">
    <property type="entry name" value="Enoyl-CoA_hydra_C"/>
</dbReference>
<comment type="caution">
    <text evidence="7">The sequence shown here is derived from an EMBL/GenBank/DDBJ whole genome shotgun (WGS) entry which is preliminary data.</text>
</comment>
<organism evidence="7 8">
    <name type="scientific">Candidatus Avidehalobacter gallistercoris</name>
    <dbReference type="NCBI Taxonomy" id="2840694"/>
    <lineage>
        <taxon>Bacteria</taxon>
        <taxon>Bacillati</taxon>
        <taxon>Bacillota</taxon>
        <taxon>Clostridia</taxon>
        <taxon>Eubacteriales</taxon>
        <taxon>Peptococcaceae</taxon>
        <taxon>Peptococcaceae incertae sedis</taxon>
        <taxon>Candidatus Avidehalobacter</taxon>
    </lineage>
</organism>
<dbReference type="Gene3D" id="1.10.12.10">
    <property type="entry name" value="Lyase 2-enoyl-coa Hydratase, Chain A, domain 2"/>
    <property type="match status" value="1"/>
</dbReference>
<dbReference type="FunFam" id="1.10.12.10:FF:000001">
    <property type="entry name" value="Probable enoyl-CoA hydratase, mitochondrial"/>
    <property type="match status" value="1"/>
</dbReference>
<dbReference type="CDD" id="cd06558">
    <property type="entry name" value="crotonase-like"/>
    <property type="match status" value="1"/>
</dbReference>
<dbReference type="InterPro" id="IPR001753">
    <property type="entry name" value="Enoyl-CoA_hydra/iso"/>
</dbReference>
<dbReference type="Proteomes" id="UP000824124">
    <property type="component" value="Unassembled WGS sequence"/>
</dbReference>
<accession>A0A9D1HLA6</accession>
<dbReference type="EMBL" id="DVMH01000031">
    <property type="protein sequence ID" value="HIU10820.1"/>
    <property type="molecule type" value="Genomic_DNA"/>
</dbReference>
<dbReference type="PANTHER" id="PTHR11941:SF133">
    <property type="entry name" value="1,2-EPOXYPHENYLACETYL-COA ISOMERASE"/>
    <property type="match status" value="1"/>
</dbReference>
<dbReference type="Gene3D" id="3.90.226.10">
    <property type="entry name" value="2-enoyl-CoA Hydratase, Chain A, domain 1"/>
    <property type="match status" value="1"/>
</dbReference>
<reference evidence="7" key="1">
    <citation type="submission" date="2020-10" db="EMBL/GenBank/DDBJ databases">
        <authorList>
            <person name="Gilroy R."/>
        </authorList>
    </citation>
    <scope>NUCLEOTIDE SEQUENCE</scope>
    <source>
        <strain evidence="7">2830</strain>
    </source>
</reference>
<evidence type="ECO:0000256" key="1">
    <source>
        <dbReference type="ARBA" id="ARBA00005086"/>
    </source>
</evidence>
<comment type="catalytic activity">
    <reaction evidence="4">
        <text>a short-chain (3S)-3-hydroxyacyl-CoA = a short-chain (2E)-enoyl-CoA + H2O</text>
        <dbReference type="Rhea" id="RHEA:52664"/>
        <dbReference type="ChEBI" id="CHEBI:15377"/>
        <dbReference type="ChEBI" id="CHEBI:87488"/>
        <dbReference type="ChEBI" id="CHEBI:136760"/>
        <dbReference type="EC" id="4.2.1.150"/>
    </reaction>
</comment>